<gene>
    <name evidence="9" type="ORF">C7K08_05765</name>
</gene>
<dbReference type="Pfam" id="PF01925">
    <property type="entry name" value="TauE"/>
    <property type="match status" value="1"/>
</dbReference>
<feature type="transmembrane region" description="Helical" evidence="8">
    <location>
        <begin position="186"/>
        <end position="205"/>
    </location>
</feature>
<reference evidence="10" key="1">
    <citation type="submission" date="2018-03" db="EMBL/GenBank/DDBJ databases">
        <title>Ecological and genomic features of two cosmopolitan and abundant freshwater picocyanobacteria.</title>
        <authorList>
            <person name="Cabello-Yeves P.J."/>
            <person name="Picazo A."/>
            <person name="Camacho A."/>
            <person name="Callieri C."/>
            <person name="Rosselli R."/>
            <person name="Roda-Garcia J."/>
            <person name="Coutinho F.H."/>
            <person name="Rodriguez-Valera F."/>
        </authorList>
    </citation>
    <scope>NUCLEOTIDE SEQUENCE [LARGE SCALE GENOMIC DNA]</scope>
    <source>
        <strain evidence="10">Tous</strain>
    </source>
</reference>
<dbReference type="EMBL" id="PXVC01000017">
    <property type="protein sequence ID" value="PSI01890.1"/>
    <property type="molecule type" value="Genomic_DNA"/>
</dbReference>
<feature type="transmembrane region" description="Helical" evidence="8">
    <location>
        <begin position="108"/>
        <end position="126"/>
    </location>
</feature>
<feature type="transmembrane region" description="Helical" evidence="8">
    <location>
        <begin position="146"/>
        <end position="174"/>
    </location>
</feature>
<keyword evidence="4 8" id="KW-1003">Cell membrane</keyword>
<dbReference type="GO" id="GO:0005886">
    <property type="term" value="C:plasma membrane"/>
    <property type="evidence" value="ECO:0007669"/>
    <property type="project" value="UniProtKB-SubCell"/>
</dbReference>
<sequence length="266" mass="27556">MLDFSAIDPLTLAALIACGLAGGFINTIAASGATVTLPTMISLGLAPGLANGTNRLAAVAGLATATWRFQQAGAIPWKLTLKATAPMVIGASIGAFGATALADRWISLAVAISLLFVLITLITKPAELLKEESVVANNQTTELGPLFYGLMALTGLWAGFISLGSGVMTLLVLVLAGKIPLKTANILKCFVRLSSSLVALVIFGLRGDINWLWALPLSLSSMVGANLAAKLALGSQASQWIFRSLIVVVCLEAASFLWRLNPGLPA</sequence>
<name>A0A2P7EFC7_9SYNE</name>
<evidence type="ECO:0000313" key="9">
    <source>
        <dbReference type="EMBL" id="PSI01890.1"/>
    </source>
</evidence>
<comment type="subcellular location">
    <subcellularLocation>
        <location evidence="1 8">Cell membrane</location>
        <topology evidence="1 8">Multi-pass membrane protein</topology>
    </subcellularLocation>
</comment>
<evidence type="ECO:0000256" key="1">
    <source>
        <dbReference type="ARBA" id="ARBA00004651"/>
    </source>
</evidence>
<organism evidence="9 10">
    <name type="scientific">Synechococcus lacustris str. Tous</name>
    <dbReference type="NCBI Taxonomy" id="1910958"/>
    <lineage>
        <taxon>Bacteria</taxon>
        <taxon>Bacillati</taxon>
        <taxon>Cyanobacteriota</taxon>
        <taxon>Cyanophyceae</taxon>
        <taxon>Synechococcales</taxon>
        <taxon>Synechococcaceae</taxon>
        <taxon>Synechococcus</taxon>
    </lineage>
</organism>
<feature type="transmembrane region" description="Helical" evidence="8">
    <location>
        <begin position="211"/>
        <end position="233"/>
    </location>
</feature>
<evidence type="ECO:0000256" key="8">
    <source>
        <dbReference type="RuleBase" id="RU363041"/>
    </source>
</evidence>
<dbReference type="STRING" id="1910958.BTM30_06830"/>
<dbReference type="InterPro" id="IPR002781">
    <property type="entry name" value="TM_pro_TauE-like"/>
</dbReference>
<keyword evidence="6 8" id="KW-1133">Transmembrane helix</keyword>
<evidence type="ECO:0000256" key="6">
    <source>
        <dbReference type="ARBA" id="ARBA00022989"/>
    </source>
</evidence>
<keyword evidence="5 8" id="KW-0812">Transmembrane</keyword>
<dbReference type="AlphaFoldDB" id="A0A2P7EFC7"/>
<keyword evidence="10" id="KW-1185">Reference proteome</keyword>
<dbReference type="RefSeq" id="WP_106499689.1">
    <property type="nucleotide sequence ID" value="NZ_PXVC01000017.1"/>
</dbReference>
<feature type="transmembrane region" description="Helical" evidence="8">
    <location>
        <begin position="240"/>
        <end position="260"/>
    </location>
</feature>
<keyword evidence="7 8" id="KW-0472">Membrane</keyword>
<keyword evidence="3" id="KW-0813">Transport</keyword>
<comment type="caution">
    <text evidence="9">The sequence shown here is derived from an EMBL/GenBank/DDBJ whole genome shotgun (WGS) entry which is preliminary data.</text>
</comment>
<proteinExistence type="inferred from homology"/>
<protein>
    <recommendedName>
        <fullName evidence="8">Probable membrane transporter protein</fullName>
    </recommendedName>
</protein>
<comment type="similarity">
    <text evidence="2 8">Belongs to the 4-toluene sulfonate uptake permease (TSUP) (TC 2.A.102) family.</text>
</comment>
<evidence type="ECO:0000256" key="7">
    <source>
        <dbReference type="ARBA" id="ARBA00023136"/>
    </source>
</evidence>
<dbReference type="InterPro" id="IPR052017">
    <property type="entry name" value="TSUP"/>
</dbReference>
<evidence type="ECO:0000256" key="4">
    <source>
        <dbReference type="ARBA" id="ARBA00022475"/>
    </source>
</evidence>
<evidence type="ECO:0000256" key="2">
    <source>
        <dbReference type="ARBA" id="ARBA00009142"/>
    </source>
</evidence>
<evidence type="ECO:0000256" key="3">
    <source>
        <dbReference type="ARBA" id="ARBA00022448"/>
    </source>
</evidence>
<dbReference type="Proteomes" id="UP000240206">
    <property type="component" value="Unassembled WGS sequence"/>
</dbReference>
<evidence type="ECO:0000313" key="10">
    <source>
        <dbReference type="Proteomes" id="UP000240206"/>
    </source>
</evidence>
<dbReference type="PANTHER" id="PTHR30269:SF0">
    <property type="entry name" value="MEMBRANE TRANSPORTER PROTEIN YFCA-RELATED"/>
    <property type="match status" value="1"/>
</dbReference>
<accession>A0A2P7EFC7</accession>
<dbReference type="PANTHER" id="PTHR30269">
    <property type="entry name" value="TRANSMEMBRANE PROTEIN YFCA"/>
    <property type="match status" value="1"/>
</dbReference>
<evidence type="ECO:0000256" key="5">
    <source>
        <dbReference type="ARBA" id="ARBA00022692"/>
    </source>
</evidence>